<proteinExistence type="predicted"/>
<feature type="compositionally biased region" description="Basic residues" evidence="1">
    <location>
        <begin position="61"/>
        <end position="77"/>
    </location>
</feature>
<evidence type="ECO:0000313" key="2">
    <source>
        <dbReference type="EMBL" id="CAA9400073.1"/>
    </source>
</evidence>
<reference evidence="2" key="1">
    <citation type="submission" date="2020-02" db="EMBL/GenBank/DDBJ databases">
        <authorList>
            <person name="Meier V. D."/>
        </authorList>
    </citation>
    <scope>NUCLEOTIDE SEQUENCE</scope>
    <source>
        <strain evidence="2">AVDCRST_MAG60</strain>
    </source>
</reference>
<dbReference type="EC" id="4.3.1.14" evidence="2"/>
<accession>A0A6J4P4R1</accession>
<dbReference type="AlphaFoldDB" id="A0A6J4P4R1"/>
<keyword evidence="2" id="KW-0456">Lyase</keyword>
<feature type="region of interest" description="Disordered" evidence="1">
    <location>
        <begin position="1"/>
        <end position="45"/>
    </location>
</feature>
<dbReference type="EMBL" id="CADCUN010000218">
    <property type="protein sequence ID" value="CAA9400073.1"/>
    <property type="molecule type" value="Genomic_DNA"/>
</dbReference>
<feature type="non-terminal residue" evidence="2">
    <location>
        <position position="1"/>
    </location>
</feature>
<protein>
    <submittedName>
        <fullName evidence="2">3-aminobutyryl-CoA ammonia-lyase</fullName>
        <ecNumber evidence="2">4.3.1.14</ecNumber>
    </submittedName>
</protein>
<dbReference type="GO" id="GO:0047459">
    <property type="term" value="F:3-aminobutyryl-CoA ammonia-lyase activity"/>
    <property type="evidence" value="ECO:0007669"/>
    <property type="project" value="UniProtKB-EC"/>
</dbReference>
<feature type="non-terminal residue" evidence="2">
    <location>
        <position position="86"/>
    </location>
</feature>
<feature type="region of interest" description="Disordered" evidence="1">
    <location>
        <begin position="61"/>
        <end position="86"/>
    </location>
</feature>
<gene>
    <name evidence="2" type="ORF">AVDCRST_MAG60-2043</name>
</gene>
<name>A0A6J4P4R1_9ACTN</name>
<evidence type="ECO:0000256" key="1">
    <source>
        <dbReference type="SAM" id="MobiDB-lite"/>
    </source>
</evidence>
<sequence length="86" mass="9940">ERRLPRRKDDPTPPLRAVQPRPLRGQPRRRGLLAGPVRGRGDRDVHRARWGRGSLRVLLRRAVHGSRPRRRRARGHRHPGEGGHAK</sequence>
<organism evidence="2">
    <name type="scientific">uncultured Nocardioides sp</name>
    <dbReference type="NCBI Taxonomy" id="198441"/>
    <lineage>
        <taxon>Bacteria</taxon>
        <taxon>Bacillati</taxon>
        <taxon>Actinomycetota</taxon>
        <taxon>Actinomycetes</taxon>
        <taxon>Propionibacteriales</taxon>
        <taxon>Nocardioidaceae</taxon>
        <taxon>Nocardioides</taxon>
        <taxon>environmental samples</taxon>
    </lineage>
</organism>